<gene>
    <name evidence="2" type="ORF">LTR91_010753</name>
</gene>
<feature type="chain" id="PRO_5042984323" evidence="1">
    <location>
        <begin position="22"/>
        <end position="386"/>
    </location>
</feature>
<organism evidence="2 3">
    <name type="scientific">Friedmanniomyces endolithicus</name>
    <dbReference type="NCBI Taxonomy" id="329885"/>
    <lineage>
        <taxon>Eukaryota</taxon>
        <taxon>Fungi</taxon>
        <taxon>Dikarya</taxon>
        <taxon>Ascomycota</taxon>
        <taxon>Pezizomycotina</taxon>
        <taxon>Dothideomycetes</taxon>
        <taxon>Dothideomycetidae</taxon>
        <taxon>Mycosphaerellales</taxon>
        <taxon>Teratosphaeriaceae</taxon>
        <taxon>Friedmanniomyces</taxon>
    </lineage>
</organism>
<dbReference type="Proteomes" id="UP001175353">
    <property type="component" value="Unassembled WGS sequence"/>
</dbReference>
<reference evidence="2" key="1">
    <citation type="submission" date="2023-06" db="EMBL/GenBank/DDBJ databases">
        <title>Black Yeasts Isolated from many extreme environments.</title>
        <authorList>
            <person name="Coleine C."/>
            <person name="Stajich J.E."/>
            <person name="Selbmann L."/>
        </authorList>
    </citation>
    <scope>NUCLEOTIDE SEQUENCE</scope>
    <source>
        <strain evidence="2">CCFEE 5200</strain>
    </source>
</reference>
<keyword evidence="3" id="KW-1185">Reference proteome</keyword>
<dbReference type="EMBL" id="JAUJLE010000095">
    <property type="protein sequence ID" value="KAK0984717.1"/>
    <property type="molecule type" value="Genomic_DNA"/>
</dbReference>
<feature type="signal peptide" evidence="1">
    <location>
        <begin position="1"/>
        <end position="21"/>
    </location>
</feature>
<evidence type="ECO:0000313" key="2">
    <source>
        <dbReference type="EMBL" id="KAK0984717.1"/>
    </source>
</evidence>
<sequence>MRHSTFARAAMLLLASRTVSAADMFLTITPHPGPLAPVYHATSSIIPTTTIVTTTSTQLPEPLSSATYIQPECTWGLTNQCMPIYTTVPQSTDASTVAMAKGIENALWFIACGSSILLLCTGKVEAVALLILLAVAKAQGQDIAEEVPATTRPTTTALPSTDMVVWHPATTPAPNATVPAYKVYCGVVSDGLLYPSTCPSGFNTVVPSPTVPEDKLYCYATINGLLYPSTCPEGFNPSVPSPPLQPGESAAHTIFNLDVTVIIILSDFWLPLLAWRFGLISEDALALVWLCTALNIRVLAEQAVSAVPAVTSTVTVYRATPLDQVEISTTVTVLQGFTAREEIESSSTVPEAPAQASIFATNLTLDAVMRAVEADTCPTLYGFPDC</sequence>
<accession>A0AAN6KI98</accession>
<evidence type="ECO:0000313" key="3">
    <source>
        <dbReference type="Proteomes" id="UP001175353"/>
    </source>
</evidence>
<evidence type="ECO:0000256" key="1">
    <source>
        <dbReference type="SAM" id="SignalP"/>
    </source>
</evidence>
<proteinExistence type="predicted"/>
<dbReference type="AlphaFoldDB" id="A0AAN6KI98"/>
<name>A0AAN6KI98_9PEZI</name>
<comment type="caution">
    <text evidence="2">The sequence shown here is derived from an EMBL/GenBank/DDBJ whole genome shotgun (WGS) entry which is preliminary data.</text>
</comment>
<protein>
    <submittedName>
        <fullName evidence="2">Uncharacterized protein</fullName>
    </submittedName>
</protein>
<keyword evidence="1" id="KW-0732">Signal</keyword>